<evidence type="ECO:0000259" key="4">
    <source>
        <dbReference type="PROSITE" id="PS01124"/>
    </source>
</evidence>
<dbReference type="Gene3D" id="1.10.10.60">
    <property type="entry name" value="Homeodomain-like"/>
    <property type="match status" value="2"/>
</dbReference>
<dbReference type="Gene3D" id="2.60.120.280">
    <property type="entry name" value="Regulatory protein AraC"/>
    <property type="match status" value="1"/>
</dbReference>
<protein>
    <submittedName>
        <fullName evidence="5">Melibiose operon regulatory protein</fullName>
    </submittedName>
</protein>
<keyword evidence="1" id="KW-0805">Transcription regulation</keyword>
<dbReference type="EMBL" id="CYXO01000026">
    <property type="protein sequence ID" value="CUN25367.1"/>
    <property type="molecule type" value="Genomic_DNA"/>
</dbReference>
<dbReference type="GO" id="GO:0003700">
    <property type="term" value="F:DNA-binding transcription factor activity"/>
    <property type="evidence" value="ECO:0007669"/>
    <property type="project" value="InterPro"/>
</dbReference>
<reference evidence="7 8" key="1">
    <citation type="submission" date="2015-09" db="EMBL/GenBank/DDBJ databases">
        <authorList>
            <consortium name="Pathogen Informatics"/>
        </authorList>
    </citation>
    <scope>NUCLEOTIDE SEQUENCE [LARGE SCALE GENOMIC DNA]</scope>
    <source>
        <strain evidence="6 7">2789STDY5608866</strain>
        <strain evidence="5 8">2789STDY5834961</strain>
    </source>
</reference>
<dbReference type="RefSeq" id="WP_055181973.1">
    <property type="nucleotide sequence ID" value="NZ_CABIWY010000013.1"/>
</dbReference>
<accession>A0A173VGU3</accession>
<keyword evidence="3" id="KW-0804">Transcription</keyword>
<dbReference type="SUPFAM" id="SSF46689">
    <property type="entry name" value="Homeodomain-like"/>
    <property type="match status" value="2"/>
</dbReference>
<dbReference type="Proteomes" id="UP000095597">
    <property type="component" value="Unassembled WGS sequence"/>
</dbReference>
<keyword evidence="2" id="KW-0238">DNA-binding</keyword>
<dbReference type="Pfam" id="PF02311">
    <property type="entry name" value="AraC_binding"/>
    <property type="match status" value="1"/>
</dbReference>
<dbReference type="InterPro" id="IPR020449">
    <property type="entry name" value="Tscrpt_reg_AraC-type_HTH"/>
</dbReference>
<evidence type="ECO:0000256" key="3">
    <source>
        <dbReference type="ARBA" id="ARBA00023163"/>
    </source>
</evidence>
<dbReference type="SMART" id="SM00342">
    <property type="entry name" value="HTH_ARAC"/>
    <property type="match status" value="1"/>
</dbReference>
<evidence type="ECO:0000313" key="8">
    <source>
        <dbReference type="Proteomes" id="UP000095597"/>
    </source>
</evidence>
<dbReference type="EMBL" id="CYYY01000013">
    <property type="protein sequence ID" value="CUO14263.1"/>
    <property type="molecule type" value="Genomic_DNA"/>
</dbReference>
<dbReference type="InterPro" id="IPR018062">
    <property type="entry name" value="HTH_AraC-typ_CS"/>
</dbReference>
<dbReference type="Pfam" id="PF12833">
    <property type="entry name" value="HTH_18"/>
    <property type="match status" value="1"/>
</dbReference>
<evidence type="ECO:0000256" key="2">
    <source>
        <dbReference type="ARBA" id="ARBA00023125"/>
    </source>
</evidence>
<dbReference type="PRINTS" id="PR00032">
    <property type="entry name" value="HTHARAC"/>
</dbReference>
<dbReference type="InterPro" id="IPR037923">
    <property type="entry name" value="HTH-like"/>
</dbReference>
<dbReference type="InterPro" id="IPR003313">
    <property type="entry name" value="AraC-bd"/>
</dbReference>
<dbReference type="AlphaFoldDB" id="A0A173VGU3"/>
<dbReference type="InterPro" id="IPR009057">
    <property type="entry name" value="Homeodomain-like_sf"/>
</dbReference>
<evidence type="ECO:0000256" key="1">
    <source>
        <dbReference type="ARBA" id="ARBA00023015"/>
    </source>
</evidence>
<feature type="domain" description="HTH araC/xylS-type" evidence="4">
    <location>
        <begin position="180"/>
        <end position="278"/>
    </location>
</feature>
<dbReference type="InterPro" id="IPR018060">
    <property type="entry name" value="HTH_AraC"/>
</dbReference>
<evidence type="ECO:0000313" key="5">
    <source>
        <dbReference type="EMBL" id="CUN25367.1"/>
    </source>
</evidence>
<dbReference type="SUPFAM" id="SSF51215">
    <property type="entry name" value="Regulatory protein AraC"/>
    <property type="match status" value="1"/>
</dbReference>
<dbReference type="OrthoDB" id="9813413at2"/>
<dbReference type="CDD" id="cd06986">
    <property type="entry name" value="cupin_MmsR-like_N"/>
    <property type="match status" value="1"/>
</dbReference>
<dbReference type="PANTHER" id="PTHR43280:SF2">
    <property type="entry name" value="HTH-TYPE TRANSCRIPTIONAL REGULATOR EXSA"/>
    <property type="match status" value="1"/>
</dbReference>
<dbReference type="Proteomes" id="UP000095439">
    <property type="component" value="Unassembled WGS sequence"/>
</dbReference>
<evidence type="ECO:0000313" key="6">
    <source>
        <dbReference type="EMBL" id="CUO14263.1"/>
    </source>
</evidence>
<dbReference type="PROSITE" id="PS00041">
    <property type="entry name" value="HTH_ARAC_FAMILY_1"/>
    <property type="match status" value="1"/>
</dbReference>
<sequence length="290" mass="34062">MEIEKLNLYRDTNWNDIKLRFCGHSECLPLHSYGPGTRPYYLMHFVLSGKGRLVVNKTEYQITENQLFLVEPDQMVFYQADKEDPWTYSWVGFNGKLAPYFMHRLGFGYPSLTKELSTEVFEEIKDLLDILISIKNNNTKNDLYTNGILLLLLSKVGTFIEDSKELPERKSRQNSESHVQRAISIVEDFYGRDLTVQYIADKLGLNRSYLSEIFSKQMGVPLKKYILDFRITQSEEFLFTSDWSVDYISQICGFNSPSYFSKIFKEYHGISPTEYRKSRHKREHQTVLVK</sequence>
<gene>
    <name evidence="5" type="primary">melR_3</name>
    <name evidence="6" type="synonym">melR_2</name>
    <name evidence="6" type="ORF">ERS852423_02390</name>
    <name evidence="5" type="ORF">ERS852573_02891</name>
</gene>
<name>A0A173VGU3_9FIRM</name>
<organism evidence="5 8">
    <name type="scientific">Dorea longicatena</name>
    <dbReference type="NCBI Taxonomy" id="88431"/>
    <lineage>
        <taxon>Bacteria</taxon>
        <taxon>Bacillati</taxon>
        <taxon>Bacillota</taxon>
        <taxon>Clostridia</taxon>
        <taxon>Lachnospirales</taxon>
        <taxon>Lachnospiraceae</taxon>
        <taxon>Dorea</taxon>
    </lineage>
</organism>
<evidence type="ECO:0000313" key="7">
    <source>
        <dbReference type="Proteomes" id="UP000095439"/>
    </source>
</evidence>
<dbReference type="PANTHER" id="PTHR43280">
    <property type="entry name" value="ARAC-FAMILY TRANSCRIPTIONAL REGULATOR"/>
    <property type="match status" value="1"/>
</dbReference>
<dbReference type="GO" id="GO:0043565">
    <property type="term" value="F:sequence-specific DNA binding"/>
    <property type="evidence" value="ECO:0007669"/>
    <property type="project" value="InterPro"/>
</dbReference>
<proteinExistence type="predicted"/>
<dbReference type="PROSITE" id="PS01124">
    <property type="entry name" value="HTH_ARAC_FAMILY_2"/>
    <property type="match status" value="1"/>
</dbReference>